<evidence type="ECO:0000313" key="1">
    <source>
        <dbReference type="EMBL" id="JAD70573.1"/>
    </source>
</evidence>
<sequence>MNPAGTKQRPPNSRVRFNWHVLYELKGFVQLTCSAKHIYHACIVFCNGYNTIRSLHQIKETPTLIN</sequence>
<dbReference type="AlphaFoldDB" id="A0A0A9C7Y6"/>
<name>A0A0A9C7Y6_ARUDO</name>
<protein>
    <submittedName>
        <fullName evidence="1">Uncharacterized protein</fullName>
    </submittedName>
</protein>
<reference evidence="1" key="2">
    <citation type="journal article" date="2015" name="Data Brief">
        <title>Shoot transcriptome of the giant reed, Arundo donax.</title>
        <authorList>
            <person name="Barrero R.A."/>
            <person name="Guerrero F.D."/>
            <person name="Moolhuijzen P."/>
            <person name="Goolsby J.A."/>
            <person name="Tidwell J."/>
            <person name="Bellgard S.E."/>
            <person name="Bellgard M.I."/>
        </authorList>
    </citation>
    <scope>NUCLEOTIDE SEQUENCE</scope>
    <source>
        <tissue evidence="1">Shoot tissue taken approximately 20 cm above the soil surface</tissue>
    </source>
</reference>
<reference evidence="1" key="1">
    <citation type="submission" date="2014-09" db="EMBL/GenBank/DDBJ databases">
        <authorList>
            <person name="Magalhaes I.L.F."/>
            <person name="Oliveira U."/>
            <person name="Santos F.R."/>
            <person name="Vidigal T.H.D.A."/>
            <person name="Brescovit A.D."/>
            <person name="Santos A.J."/>
        </authorList>
    </citation>
    <scope>NUCLEOTIDE SEQUENCE</scope>
    <source>
        <tissue evidence="1">Shoot tissue taken approximately 20 cm above the soil surface</tissue>
    </source>
</reference>
<proteinExistence type="predicted"/>
<accession>A0A0A9C7Y6</accession>
<organism evidence="1">
    <name type="scientific">Arundo donax</name>
    <name type="common">Giant reed</name>
    <name type="synonym">Donax arundinaceus</name>
    <dbReference type="NCBI Taxonomy" id="35708"/>
    <lineage>
        <taxon>Eukaryota</taxon>
        <taxon>Viridiplantae</taxon>
        <taxon>Streptophyta</taxon>
        <taxon>Embryophyta</taxon>
        <taxon>Tracheophyta</taxon>
        <taxon>Spermatophyta</taxon>
        <taxon>Magnoliopsida</taxon>
        <taxon>Liliopsida</taxon>
        <taxon>Poales</taxon>
        <taxon>Poaceae</taxon>
        <taxon>PACMAD clade</taxon>
        <taxon>Arundinoideae</taxon>
        <taxon>Arundineae</taxon>
        <taxon>Arundo</taxon>
    </lineage>
</organism>
<dbReference type="EMBL" id="GBRH01227322">
    <property type="protein sequence ID" value="JAD70573.1"/>
    <property type="molecule type" value="Transcribed_RNA"/>
</dbReference>